<dbReference type="AlphaFoldDB" id="A0A2U9CPP9"/>
<dbReference type="STRING" id="52904.ENSSMAP00000007273"/>
<evidence type="ECO:0000313" key="2">
    <source>
        <dbReference type="Proteomes" id="UP000246464"/>
    </source>
</evidence>
<reference evidence="1 2" key="1">
    <citation type="submission" date="2017-12" db="EMBL/GenBank/DDBJ databases">
        <title>Integrating genomic resources of turbot (Scophthalmus maximus) in depth evaluation of genetic and physical mapping variation across individuals.</title>
        <authorList>
            <person name="Martinez P."/>
        </authorList>
    </citation>
    <scope>NUCLEOTIDE SEQUENCE [LARGE SCALE GENOMIC DNA]</scope>
</reference>
<keyword evidence="2" id="KW-1185">Reference proteome</keyword>
<evidence type="ECO:0000313" key="1">
    <source>
        <dbReference type="EMBL" id="AWP18545.1"/>
    </source>
</evidence>
<dbReference type="EMBL" id="CP026261">
    <property type="protein sequence ID" value="AWP18545.1"/>
    <property type="molecule type" value="Genomic_DNA"/>
</dbReference>
<protein>
    <submittedName>
        <fullName evidence="1">Putative UPF0562 protein C7orf55-like</fullName>
    </submittedName>
</protein>
<accession>A0A2U9CPP9</accession>
<sequence>MATLSSSPLRACRGILKELRAIQGPSYNKSLAYNYVMDQFPRYHHKHDMARR</sequence>
<name>A0A2U9CPP9_SCOMX</name>
<organism evidence="1 2">
    <name type="scientific">Scophthalmus maximus</name>
    <name type="common">Turbot</name>
    <name type="synonym">Psetta maxima</name>
    <dbReference type="NCBI Taxonomy" id="52904"/>
    <lineage>
        <taxon>Eukaryota</taxon>
        <taxon>Metazoa</taxon>
        <taxon>Chordata</taxon>
        <taxon>Craniata</taxon>
        <taxon>Vertebrata</taxon>
        <taxon>Euteleostomi</taxon>
        <taxon>Actinopterygii</taxon>
        <taxon>Neopterygii</taxon>
        <taxon>Teleostei</taxon>
        <taxon>Neoteleostei</taxon>
        <taxon>Acanthomorphata</taxon>
        <taxon>Carangaria</taxon>
        <taxon>Pleuronectiformes</taxon>
        <taxon>Pleuronectoidei</taxon>
        <taxon>Scophthalmidae</taxon>
        <taxon>Scophthalmus</taxon>
    </lineage>
</organism>
<gene>
    <name evidence="1" type="ORF">SMAX5B_006447</name>
</gene>
<dbReference type="Proteomes" id="UP000246464">
    <property type="component" value="Chromosome 19"/>
</dbReference>
<proteinExistence type="predicted"/>